<accession>K1TZM5</accession>
<comment type="caution">
    <text evidence="1">The sequence shown here is derived from an EMBL/GenBank/DDBJ whole genome shotgun (WGS) entry which is preliminary data.</text>
</comment>
<dbReference type="AlphaFoldDB" id="K1TZM5"/>
<dbReference type="EMBL" id="AJWZ01000911">
    <property type="protein sequence ID" value="EKC75393.1"/>
    <property type="molecule type" value="Genomic_DNA"/>
</dbReference>
<proteinExistence type="predicted"/>
<sequence length="75" mass="8423">MRKLRRKEHMKQKLKRFMAGFMAMLTLVGTLFTNGTTAFAASPQANIAFWNASVKNSGEVSELKPGYNHGKILYS</sequence>
<organism evidence="1">
    <name type="scientific">human gut metagenome</name>
    <dbReference type="NCBI Taxonomy" id="408170"/>
    <lineage>
        <taxon>unclassified sequences</taxon>
        <taxon>metagenomes</taxon>
        <taxon>organismal metagenomes</taxon>
    </lineage>
</organism>
<protein>
    <submittedName>
        <fullName evidence="1">Cna protein B-type domain protein</fullName>
    </submittedName>
</protein>
<feature type="non-terminal residue" evidence="1">
    <location>
        <position position="75"/>
    </location>
</feature>
<gene>
    <name evidence="1" type="ORF">OBE_01383</name>
</gene>
<evidence type="ECO:0000313" key="1">
    <source>
        <dbReference type="EMBL" id="EKC75393.1"/>
    </source>
</evidence>
<reference evidence="1" key="1">
    <citation type="journal article" date="2013" name="Environ. Microbiol.">
        <title>Microbiota from the distal guts of lean and obese adolescents exhibit partial functional redundancy besides clear differences in community structure.</title>
        <authorList>
            <person name="Ferrer M."/>
            <person name="Ruiz A."/>
            <person name="Lanza F."/>
            <person name="Haange S.B."/>
            <person name="Oberbach A."/>
            <person name="Till H."/>
            <person name="Bargiela R."/>
            <person name="Campoy C."/>
            <person name="Segura M.T."/>
            <person name="Richter M."/>
            <person name="von Bergen M."/>
            <person name="Seifert J."/>
            <person name="Suarez A."/>
        </authorList>
    </citation>
    <scope>NUCLEOTIDE SEQUENCE</scope>
</reference>
<name>K1TZM5_9ZZZZ</name>